<feature type="compositionally biased region" description="Basic and acidic residues" evidence="5">
    <location>
        <begin position="1192"/>
        <end position="1201"/>
    </location>
</feature>
<evidence type="ECO:0000256" key="2">
    <source>
        <dbReference type="ARBA" id="ARBA00007459"/>
    </source>
</evidence>
<evidence type="ECO:0000313" key="8">
    <source>
        <dbReference type="Proteomes" id="UP000195402"/>
    </source>
</evidence>
<name>A0A200PWB2_MACCD</name>
<protein>
    <submittedName>
        <fullName evidence="7">Pre-mRNA polyadenylation factor Fip1</fullName>
    </submittedName>
</protein>
<proteinExistence type="inferred from homology"/>
<dbReference type="OMA" id="SWKEYCN"/>
<dbReference type="OrthoDB" id="1917198at2759"/>
<dbReference type="InterPro" id="IPR007854">
    <property type="entry name" value="Fip1_dom"/>
</dbReference>
<evidence type="ECO:0000259" key="6">
    <source>
        <dbReference type="Pfam" id="PF05182"/>
    </source>
</evidence>
<feature type="region of interest" description="Disordered" evidence="5">
    <location>
        <begin position="727"/>
        <end position="746"/>
    </location>
</feature>
<evidence type="ECO:0000256" key="1">
    <source>
        <dbReference type="ARBA" id="ARBA00004123"/>
    </source>
</evidence>
<feature type="compositionally biased region" description="Basic residues" evidence="5">
    <location>
        <begin position="1223"/>
        <end position="1233"/>
    </location>
</feature>
<evidence type="ECO:0000313" key="7">
    <source>
        <dbReference type="EMBL" id="OVA02511.1"/>
    </source>
</evidence>
<comment type="caution">
    <text evidence="7">The sequence shown here is derived from an EMBL/GenBank/DDBJ whole genome shotgun (WGS) entry which is preliminary data.</text>
</comment>
<reference evidence="7 8" key="1">
    <citation type="journal article" date="2017" name="Mol. Plant">
        <title>The Genome of Medicinal Plant Macleaya cordata Provides New Insights into Benzylisoquinoline Alkaloids Metabolism.</title>
        <authorList>
            <person name="Liu X."/>
            <person name="Liu Y."/>
            <person name="Huang P."/>
            <person name="Ma Y."/>
            <person name="Qing Z."/>
            <person name="Tang Q."/>
            <person name="Cao H."/>
            <person name="Cheng P."/>
            <person name="Zheng Y."/>
            <person name="Yuan Z."/>
            <person name="Zhou Y."/>
            <person name="Liu J."/>
            <person name="Tang Z."/>
            <person name="Zhuo Y."/>
            <person name="Zhang Y."/>
            <person name="Yu L."/>
            <person name="Huang J."/>
            <person name="Yang P."/>
            <person name="Peng Q."/>
            <person name="Zhang J."/>
            <person name="Jiang W."/>
            <person name="Zhang Z."/>
            <person name="Lin K."/>
            <person name="Ro D.K."/>
            <person name="Chen X."/>
            <person name="Xiong X."/>
            <person name="Shang Y."/>
            <person name="Huang S."/>
            <person name="Zeng J."/>
        </authorList>
    </citation>
    <scope>NUCLEOTIDE SEQUENCE [LARGE SCALE GENOMIC DNA]</scope>
    <source>
        <strain evidence="8">cv. BLH2017</strain>
        <tissue evidence="7">Root</tissue>
    </source>
</reference>
<keyword evidence="3" id="KW-0507">mRNA processing</keyword>
<feature type="compositionally biased region" description="Polar residues" evidence="5">
    <location>
        <begin position="540"/>
        <end position="565"/>
    </location>
</feature>
<feature type="region of interest" description="Disordered" evidence="5">
    <location>
        <begin position="339"/>
        <end position="360"/>
    </location>
</feature>
<keyword evidence="4" id="KW-0539">Nucleus</keyword>
<dbReference type="Pfam" id="PF05182">
    <property type="entry name" value="Fip1"/>
    <property type="match status" value="1"/>
</dbReference>
<dbReference type="AlphaFoldDB" id="A0A200PWB2"/>
<dbReference type="InterPro" id="IPR044976">
    <property type="entry name" value="FIPS5/FIPS3-like"/>
</dbReference>
<feature type="region of interest" description="Disordered" evidence="5">
    <location>
        <begin position="1192"/>
        <end position="1233"/>
    </location>
</feature>
<feature type="compositionally biased region" description="Basic and acidic residues" evidence="5">
    <location>
        <begin position="344"/>
        <end position="360"/>
    </location>
</feature>
<comment type="subcellular location">
    <subcellularLocation>
        <location evidence="1">Nucleus</location>
    </subcellularLocation>
</comment>
<accession>A0A200PWB2</accession>
<dbReference type="GO" id="GO:0005634">
    <property type="term" value="C:nucleus"/>
    <property type="evidence" value="ECO:0007669"/>
    <property type="project" value="UniProtKB-SubCell"/>
</dbReference>
<feature type="compositionally biased region" description="Basic and acidic residues" evidence="5">
    <location>
        <begin position="45"/>
        <end position="57"/>
    </location>
</feature>
<feature type="domain" description="Pre-mRNA polyadenylation factor Fip1" evidence="6">
    <location>
        <begin position="238"/>
        <end position="280"/>
    </location>
</feature>
<evidence type="ECO:0000256" key="3">
    <source>
        <dbReference type="ARBA" id="ARBA00022664"/>
    </source>
</evidence>
<dbReference type="PANTHER" id="PTHR36884:SF4">
    <property type="entry name" value="FIP1[III]-LIKE PROTEIN"/>
    <property type="match status" value="1"/>
</dbReference>
<dbReference type="GO" id="GO:0006397">
    <property type="term" value="P:mRNA processing"/>
    <property type="evidence" value="ECO:0007669"/>
    <property type="project" value="UniProtKB-KW"/>
</dbReference>
<dbReference type="InParanoid" id="A0A200PWB2"/>
<dbReference type="Proteomes" id="UP000195402">
    <property type="component" value="Unassembled WGS sequence"/>
</dbReference>
<dbReference type="STRING" id="56857.A0A200PWB2"/>
<evidence type="ECO:0000256" key="5">
    <source>
        <dbReference type="SAM" id="MobiDB-lite"/>
    </source>
</evidence>
<comment type="similarity">
    <text evidence="2">Belongs to the FIP1 family.</text>
</comment>
<gene>
    <name evidence="7" type="ORF">BVC80_9091g10</name>
</gene>
<dbReference type="EMBL" id="MVGT01003949">
    <property type="protein sequence ID" value="OVA02511.1"/>
    <property type="molecule type" value="Genomic_DNA"/>
</dbReference>
<organism evidence="7 8">
    <name type="scientific">Macleaya cordata</name>
    <name type="common">Five-seeded plume-poppy</name>
    <name type="synonym">Bocconia cordata</name>
    <dbReference type="NCBI Taxonomy" id="56857"/>
    <lineage>
        <taxon>Eukaryota</taxon>
        <taxon>Viridiplantae</taxon>
        <taxon>Streptophyta</taxon>
        <taxon>Embryophyta</taxon>
        <taxon>Tracheophyta</taxon>
        <taxon>Spermatophyta</taxon>
        <taxon>Magnoliopsida</taxon>
        <taxon>Ranunculales</taxon>
        <taxon>Papaveraceae</taxon>
        <taxon>Papaveroideae</taxon>
        <taxon>Macleaya</taxon>
    </lineage>
</organism>
<feature type="region of interest" description="Disordered" evidence="5">
    <location>
        <begin position="28"/>
        <end position="61"/>
    </location>
</feature>
<sequence>MEDMEDDFGDLYADVEVQENENVRSNIAEGGFHSDSNFNKVDLAMPKDEKTIPDDSKTLGMEANGEKDLILDNGSDSEDDLHILLNEEDCRMYPAPHDANVRNMGMVERRDDEDDDLVSVTEADKSSKDMKRVEKLQLLSDGLEQSSAGQVGERGNGMKCSYSAQYSQYKYFRPHTTAFPSIAKPNGAGVAVSFSSSLSGRSDWDLNGFNHSVGSNTAFPVVSQGRDFSLPRYRTIFDVNIETFERKAWRHPGVDITDFFNFGLDEESWKHYCNNMEQFRQQATMLTKIPIHGPNQAFEAEFGHETVAPEVVAGDLIAQSGNSGLRLLEIPKGRAIQVEGGGSCERRPSMDIRRSRNRDSDVVIQIPVQDSKEWSPSSSREEQGYVDTTMVEGSENGGSDLDDNRDGHSMEVMDEYSRRFDPKDPGARPLTRCSEHPLCLDPDIQGNDQILDVDGCHHQKVRGYVSEEVTEATETRMGAKEGVNKNPIKARACVSEAESSLGDQIQPSFSPSYLDSKSEASKAGGDIDMEDARKLAKMPSMNSITGLPESITSDSYYQKESGSNESKTERPVGSKDDSKNHLMQVEHNSHSRMRLCSVAELKIHSDDDEPSPLSDRKGWYDRNHLTKVYGTRRERKSNYDFNDGEDMSLYRETEISVGYRNGRFTKKQVRNAGIQRKGYPHFRDEVNPYLRRHRDEREYFFRKRDAGRDNENEVMERELYLCEKGHTNGGISGVTQDESIRSSSENSSLYRDEERYRWQTRKRDDEYGFRKGIEVDDFVFEHRYKEEIYQEKYGRHVPYDGRERDYSQEKYDRDGPYVEREIKRCDRRERYGGNSCFDDYKSWNIGGRDDECWRRSDHESFPPYSHRESYISNERGYHDTTSPGNDLFDSRRSDGRSVDNWTRIHSEKHRNSSWFDPNFMDHENADRAIYPDDHACNDRRRYIWQSNSAMDNLSSRRQSRGRLYDEEASFSCEMSLRHKYIHVKQDSVRGEMLLDQNRLERDRSRIIREESRNIEVKDEQAALRFRDSVDLHLVGWEGKSSGRSSKVVAAWGSGRNNNIDYEIDNEQRTFRHSEKLYGGKIGPPHFHKVESNCSRRINSNIERVGRSHLEHHTNQSNEKLLEKYPDGHHHEALVLEGRLGVEDPETNKRKIASNGDMKEKILNSEDSIKCDNQRILETLAKMEKRRERFKEAITLKNEPDKNPMPQSDVEVEAVEPAEAKQQRPARKRRWGGN</sequence>
<feature type="compositionally biased region" description="Basic and acidic residues" evidence="5">
    <location>
        <begin position="566"/>
        <end position="579"/>
    </location>
</feature>
<feature type="region of interest" description="Disordered" evidence="5">
    <location>
        <begin position="498"/>
        <end position="525"/>
    </location>
</feature>
<dbReference type="PANTHER" id="PTHR36884">
    <property type="entry name" value="FIP1[III]-LIKE PROTEIN"/>
    <property type="match status" value="1"/>
</dbReference>
<keyword evidence="8" id="KW-1185">Reference proteome</keyword>
<feature type="compositionally biased region" description="Polar residues" evidence="5">
    <location>
        <begin position="498"/>
        <end position="515"/>
    </location>
</feature>
<evidence type="ECO:0000256" key="4">
    <source>
        <dbReference type="ARBA" id="ARBA00023242"/>
    </source>
</evidence>
<feature type="region of interest" description="Disordered" evidence="5">
    <location>
        <begin position="537"/>
        <end position="579"/>
    </location>
</feature>